<feature type="region of interest" description="Disordered" evidence="1">
    <location>
        <begin position="316"/>
        <end position="371"/>
    </location>
</feature>
<sequence length="452" mass="50568">MDEQRGLLEELLTDERITTQGRGSNLNNPVQRQSLAGSTQSSGSNLFFGSNTPQQSRIDLNRTTPVPTMNLPLRARLKQPRDLPPVDLASLTDAEVSWIAEANAHDPQVQGQIFSEFNRRRLRNLAQETPTHLANFRNDTPMPSLPSGISHTQIIQQTVPGNGGINPALWAMPTRARESQQQYPYPQGPQARISQPSQLSEIVEVTEENSRRETESNPVSQRIESGEEDNRDNRNSWQVPRNDWNVDPQLSTGSNGCIPFNPDTPPHMIIPDNLGLQNHANITGKLGGITREQKGKWKEGTDLIDFTTGFDQIPFGDFGLNENGEDAESPHSFHSVQSRPGEYNKSNPPPPPSNQPSRNSNHSDPLHSNHLRELNHSNHQGEFHFNEWEVVPGLQAPGRQVHQDPQGPQGFNGLPGAPGVHLEHLEHPEMEEMGIEMREEWLCRRLLLVNPN</sequence>
<feature type="region of interest" description="Disordered" evidence="1">
    <location>
        <begin position="175"/>
        <end position="250"/>
    </location>
</feature>
<protein>
    <submittedName>
        <fullName evidence="2">Uncharacterized protein</fullName>
    </submittedName>
</protein>
<dbReference type="EMBL" id="ML769754">
    <property type="protein sequence ID" value="KAE9388237.1"/>
    <property type="molecule type" value="Genomic_DNA"/>
</dbReference>
<reference evidence="2" key="1">
    <citation type="journal article" date="2019" name="Environ. Microbiol.">
        <title>Fungal ecological strategies reflected in gene transcription - a case study of two litter decomposers.</title>
        <authorList>
            <person name="Barbi F."/>
            <person name="Kohler A."/>
            <person name="Barry K."/>
            <person name="Baskaran P."/>
            <person name="Daum C."/>
            <person name="Fauchery L."/>
            <person name="Ihrmark K."/>
            <person name="Kuo A."/>
            <person name="LaButti K."/>
            <person name="Lipzen A."/>
            <person name="Morin E."/>
            <person name="Grigoriev I.V."/>
            <person name="Henrissat B."/>
            <person name="Lindahl B."/>
            <person name="Martin F."/>
        </authorList>
    </citation>
    <scope>NUCLEOTIDE SEQUENCE</scope>
    <source>
        <strain evidence="2">JB14</strain>
    </source>
</reference>
<dbReference type="Proteomes" id="UP000799118">
    <property type="component" value="Unassembled WGS sequence"/>
</dbReference>
<feature type="compositionally biased region" description="Low complexity" evidence="1">
    <location>
        <begin position="180"/>
        <end position="190"/>
    </location>
</feature>
<proteinExistence type="predicted"/>
<keyword evidence="3" id="KW-1185">Reference proteome</keyword>
<organism evidence="2 3">
    <name type="scientific">Gymnopus androsaceus JB14</name>
    <dbReference type="NCBI Taxonomy" id="1447944"/>
    <lineage>
        <taxon>Eukaryota</taxon>
        <taxon>Fungi</taxon>
        <taxon>Dikarya</taxon>
        <taxon>Basidiomycota</taxon>
        <taxon>Agaricomycotina</taxon>
        <taxon>Agaricomycetes</taxon>
        <taxon>Agaricomycetidae</taxon>
        <taxon>Agaricales</taxon>
        <taxon>Marasmiineae</taxon>
        <taxon>Omphalotaceae</taxon>
        <taxon>Gymnopus</taxon>
    </lineage>
</organism>
<feature type="region of interest" description="Disordered" evidence="1">
    <location>
        <begin position="16"/>
        <end position="67"/>
    </location>
</feature>
<evidence type="ECO:0000313" key="3">
    <source>
        <dbReference type="Proteomes" id="UP000799118"/>
    </source>
</evidence>
<dbReference type="AlphaFoldDB" id="A0A6A4GSU6"/>
<evidence type="ECO:0000313" key="2">
    <source>
        <dbReference type="EMBL" id="KAE9388237.1"/>
    </source>
</evidence>
<accession>A0A6A4GSU6</accession>
<gene>
    <name evidence="2" type="ORF">BT96DRAFT_1004383</name>
</gene>
<evidence type="ECO:0000256" key="1">
    <source>
        <dbReference type="SAM" id="MobiDB-lite"/>
    </source>
</evidence>
<feature type="compositionally biased region" description="Polar residues" evidence="1">
    <location>
        <begin position="18"/>
        <end position="67"/>
    </location>
</feature>
<name>A0A6A4GSU6_9AGAR</name>